<protein>
    <recommendedName>
        <fullName evidence="3">Interferon-related developmental regulator N-terminal domain-containing protein</fullName>
    </recommendedName>
</protein>
<dbReference type="Proteomes" id="UP001164929">
    <property type="component" value="Chromosome 9"/>
</dbReference>
<organism evidence="4 5">
    <name type="scientific">Populus alba x Populus x berolinensis</name>
    <dbReference type="NCBI Taxonomy" id="444605"/>
    <lineage>
        <taxon>Eukaryota</taxon>
        <taxon>Viridiplantae</taxon>
        <taxon>Streptophyta</taxon>
        <taxon>Embryophyta</taxon>
        <taxon>Tracheophyta</taxon>
        <taxon>Spermatophyta</taxon>
        <taxon>Magnoliopsida</taxon>
        <taxon>eudicotyledons</taxon>
        <taxon>Gunneridae</taxon>
        <taxon>Pentapetalae</taxon>
        <taxon>rosids</taxon>
        <taxon>fabids</taxon>
        <taxon>Malpighiales</taxon>
        <taxon>Salicaceae</taxon>
        <taxon>Saliceae</taxon>
        <taxon>Populus</taxon>
    </lineage>
</organism>
<accession>A0AAD6QBH3</accession>
<dbReference type="AlphaFoldDB" id="A0AAD6QBH3"/>
<reference evidence="4" key="1">
    <citation type="journal article" date="2023" name="Mol. Ecol. Resour.">
        <title>Chromosome-level genome assembly of a triploid poplar Populus alba 'Berolinensis'.</title>
        <authorList>
            <person name="Chen S."/>
            <person name="Yu Y."/>
            <person name="Wang X."/>
            <person name="Wang S."/>
            <person name="Zhang T."/>
            <person name="Zhou Y."/>
            <person name="He R."/>
            <person name="Meng N."/>
            <person name="Wang Y."/>
            <person name="Liu W."/>
            <person name="Liu Z."/>
            <person name="Liu J."/>
            <person name="Guo Q."/>
            <person name="Huang H."/>
            <person name="Sederoff R.R."/>
            <person name="Wang G."/>
            <person name="Qu G."/>
            <person name="Chen S."/>
        </authorList>
    </citation>
    <scope>NUCLEOTIDE SEQUENCE</scope>
    <source>
        <strain evidence="4">SC-2020</strain>
    </source>
</reference>
<name>A0AAD6QBH3_9ROSI</name>
<keyword evidence="5" id="KW-1185">Reference proteome</keyword>
<dbReference type="EMBL" id="JAQIZT010000009">
    <property type="protein sequence ID" value="KAJ6986319.1"/>
    <property type="molecule type" value="Genomic_DNA"/>
</dbReference>
<gene>
    <name evidence="4" type="ORF">NC653_024034</name>
</gene>
<proteinExistence type="inferred from homology"/>
<dbReference type="Pfam" id="PF05004">
    <property type="entry name" value="IFRD"/>
    <property type="match status" value="1"/>
</dbReference>
<feature type="domain" description="Interferon-related developmental regulator N-terminal" evidence="3">
    <location>
        <begin position="71"/>
        <end position="262"/>
    </location>
</feature>
<comment type="similarity">
    <text evidence="1">Belongs to the IFRD family.</text>
</comment>
<evidence type="ECO:0000313" key="4">
    <source>
        <dbReference type="EMBL" id="KAJ6986319.1"/>
    </source>
</evidence>
<evidence type="ECO:0000256" key="2">
    <source>
        <dbReference type="SAM" id="MobiDB-lite"/>
    </source>
</evidence>
<evidence type="ECO:0000256" key="1">
    <source>
        <dbReference type="ARBA" id="ARBA00008828"/>
    </source>
</evidence>
<sequence>MSISEKEEERDRNPRYVDRPERPAAGNRVVRRVTLHQEKDLVVMVVEITGEERESATDKVIAQWRFAGKELLPLIVEALNNELELKFVENNLFTVLGFCLQFIIKGPSTERQLALNALGLLAMTIDNEDDARELYRSSLAVLSETLNSGTETLKILDSLAMITFFCANYSNETEEPMKIIWTFLDADSDNEVARKHSSAVLAAAISAWSFLLTTMETWRLNEEHWQGAISYFTNVLEEGDESVHVAAAEALAQIFEIDCLKKFSTLVDCSLCEEDRTLMEGLLKEELKNTIAEKLKARDEDSARQGTFANLDVLNYFENGTAPEAFTIGEDGLELYTWSQVLRVNFLKNLLGEDRVEKHIMEKEYLHYIFSVRPTTFNPSNVELYIPFREEATVRYFYKTAMSPNSFIAKKRTQLRNKQRLISEADKASHFLDNDDGIQWLEEDVTSAQSDNKFVKLTINLFCSFFSSSFTN</sequence>
<evidence type="ECO:0000313" key="5">
    <source>
        <dbReference type="Proteomes" id="UP001164929"/>
    </source>
</evidence>
<evidence type="ECO:0000259" key="3">
    <source>
        <dbReference type="Pfam" id="PF05004"/>
    </source>
</evidence>
<dbReference type="InterPro" id="IPR039777">
    <property type="entry name" value="IFRD"/>
</dbReference>
<dbReference type="InterPro" id="IPR016024">
    <property type="entry name" value="ARM-type_fold"/>
</dbReference>
<dbReference type="PANTHER" id="PTHR12354:SF1">
    <property type="entry name" value="INTERFERON-RELATED DEVELOPMENTAL REGULATOR 1"/>
    <property type="match status" value="1"/>
</dbReference>
<feature type="region of interest" description="Disordered" evidence="2">
    <location>
        <begin position="1"/>
        <end position="21"/>
    </location>
</feature>
<comment type="caution">
    <text evidence="4">The sequence shown here is derived from an EMBL/GenBank/DDBJ whole genome shotgun (WGS) entry which is preliminary data.</text>
</comment>
<dbReference type="InterPro" id="IPR007701">
    <property type="entry name" value="Interferon-rel_develop_reg_N"/>
</dbReference>
<dbReference type="SUPFAM" id="SSF48371">
    <property type="entry name" value="ARM repeat"/>
    <property type="match status" value="1"/>
</dbReference>
<dbReference type="PANTHER" id="PTHR12354">
    <property type="entry name" value="INTERFERON-RELATED DEVELOPMENTAL REGULATOR"/>
    <property type="match status" value="1"/>
</dbReference>